<name>A0A1Q9BV88_SYMMI</name>
<feature type="compositionally biased region" description="Basic residues" evidence="1">
    <location>
        <begin position="33"/>
        <end position="46"/>
    </location>
</feature>
<protein>
    <submittedName>
        <fullName evidence="2">Uncharacterized protein</fullName>
    </submittedName>
</protein>
<evidence type="ECO:0000313" key="3">
    <source>
        <dbReference type="Proteomes" id="UP000186817"/>
    </source>
</evidence>
<proteinExistence type="predicted"/>
<dbReference type="EMBL" id="LSRX01003494">
    <property type="protein sequence ID" value="OLP74589.1"/>
    <property type="molecule type" value="Genomic_DNA"/>
</dbReference>
<evidence type="ECO:0000313" key="2">
    <source>
        <dbReference type="EMBL" id="OLP74589.1"/>
    </source>
</evidence>
<feature type="region of interest" description="Disordered" evidence="1">
    <location>
        <begin position="13"/>
        <end position="46"/>
    </location>
</feature>
<feature type="non-terminal residue" evidence="2">
    <location>
        <position position="1"/>
    </location>
</feature>
<organism evidence="2 3">
    <name type="scientific">Symbiodinium microadriaticum</name>
    <name type="common">Dinoflagellate</name>
    <name type="synonym">Zooxanthella microadriatica</name>
    <dbReference type="NCBI Taxonomy" id="2951"/>
    <lineage>
        <taxon>Eukaryota</taxon>
        <taxon>Sar</taxon>
        <taxon>Alveolata</taxon>
        <taxon>Dinophyceae</taxon>
        <taxon>Suessiales</taxon>
        <taxon>Symbiodiniaceae</taxon>
        <taxon>Symbiodinium</taxon>
    </lineage>
</organism>
<accession>A0A1Q9BV88</accession>
<keyword evidence="3" id="KW-1185">Reference proteome</keyword>
<dbReference type="Proteomes" id="UP000186817">
    <property type="component" value="Unassembled WGS sequence"/>
</dbReference>
<reference evidence="2 3" key="1">
    <citation type="submission" date="2016-02" db="EMBL/GenBank/DDBJ databases">
        <title>Genome analysis of coral dinoflagellate symbionts highlights evolutionary adaptations to a symbiotic lifestyle.</title>
        <authorList>
            <person name="Aranda M."/>
            <person name="Li Y."/>
            <person name="Liew Y.J."/>
            <person name="Baumgarten S."/>
            <person name="Simakov O."/>
            <person name="Wilson M."/>
            <person name="Piel J."/>
            <person name="Ashoor H."/>
            <person name="Bougouffa S."/>
            <person name="Bajic V.B."/>
            <person name="Ryu T."/>
            <person name="Ravasi T."/>
            <person name="Bayer T."/>
            <person name="Micklem G."/>
            <person name="Kim H."/>
            <person name="Bhak J."/>
            <person name="Lajeunesse T.C."/>
            <person name="Voolstra C.R."/>
        </authorList>
    </citation>
    <scope>NUCLEOTIDE SEQUENCE [LARGE SCALE GENOMIC DNA]</scope>
    <source>
        <strain evidence="2 3">CCMP2467</strain>
    </source>
</reference>
<dbReference type="AlphaFoldDB" id="A0A1Q9BV88"/>
<sequence length="71" mass="8066">RLPIEVRVEARKPVTQAKVPQVDSGPSTASPRLQRRHPLRWNRRRQPPCSARRAMLFVPALAQFEISGALN</sequence>
<feature type="non-terminal residue" evidence="2">
    <location>
        <position position="71"/>
    </location>
</feature>
<evidence type="ECO:0000256" key="1">
    <source>
        <dbReference type="SAM" id="MobiDB-lite"/>
    </source>
</evidence>
<comment type="caution">
    <text evidence="2">The sequence shown here is derived from an EMBL/GenBank/DDBJ whole genome shotgun (WGS) entry which is preliminary data.</text>
</comment>
<gene>
    <name evidence="2" type="ORF">AK812_SmicGene45825</name>
</gene>